<dbReference type="Pfam" id="PF01797">
    <property type="entry name" value="Y1_Tnp"/>
    <property type="match status" value="1"/>
</dbReference>
<dbReference type="EMBL" id="JBBHLD010000002">
    <property type="protein sequence ID" value="MEJ5903650.1"/>
    <property type="molecule type" value="Genomic_DNA"/>
</dbReference>
<reference evidence="2 3" key="1">
    <citation type="submission" date="2024-02" db="EMBL/GenBank/DDBJ databases">
        <title>Identification of pathogenicity and growth-promoting functions of Pseudomonas putida variants.</title>
        <authorList>
            <person name="Sun J."/>
        </authorList>
    </citation>
    <scope>NUCLEOTIDE SEQUENCE [LARGE SCALE GENOMIC DNA]</scope>
    <source>
        <strain evidence="2 3">A04</strain>
    </source>
</reference>
<sequence>MEWAEAKLLRRGRFSEPGRLYLLTTVTHQRKPLFASLLAARLVIGQMRHSEREDACQSLAWVVMPDHLHWLIELHTNTLCSLMRQFKSRSGTALCKAGVSRGQVWQRGYHDRALRKDDDVRKIARYIVANPLRAGLVEHIGDYPHWDAVWLTADVTDPLNSL</sequence>
<gene>
    <name evidence="2" type="ORF">V7V80_03030</name>
</gene>
<keyword evidence="3" id="KW-1185">Reference proteome</keyword>
<evidence type="ECO:0000313" key="3">
    <source>
        <dbReference type="Proteomes" id="UP001377692"/>
    </source>
</evidence>
<protein>
    <submittedName>
        <fullName evidence="2">Transposase</fullName>
    </submittedName>
</protein>
<proteinExistence type="predicted"/>
<evidence type="ECO:0000313" key="2">
    <source>
        <dbReference type="EMBL" id="MEJ5903650.1"/>
    </source>
</evidence>
<comment type="caution">
    <text evidence="2">The sequence shown here is derived from an EMBL/GenBank/DDBJ whole genome shotgun (WGS) entry which is preliminary data.</text>
</comment>
<name>A0ABU8R1C6_9PSED</name>
<organism evidence="2 3">
    <name type="scientific">Pseudomonas kermanshahensis</name>
    <dbReference type="NCBI Taxonomy" id="2745482"/>
    <lineage>
        <taxon>Bacteria</taxon>
        <taxon>Pseudomonadati</taxon>
        <taxon>Pseudomonadota</taxon>
        <taxon>Gammaproteobacteria</taxon>
        <taxon>Pseudomonadales</taxon>
        <taxon>Pseudomonadaceae</taxon>
        <taxon>Pseudomonas</taxon>
    </lineage>
</organism>
<accession>A0ABU8R1C6</accession>
<dbReference type="NCBIfam" id="NF047646">
    <property type="entry name" value="REP_Tyr_transpos"/>
    <property type="match status" value="1"/>
</dbReference>
<dbReference type="InterPro" id="IPR052715">
    <property type="entry name" value="RAYT_transposase"/>
</dbReference>
<dbReference type="Gene3D" id="3.30.70.1290">
    <property type="entry name" value="Transposase IS200-like"/>
    <property type="match status" value="1"/>
</dbReference>
<dbReference type="InterPro" id="IPR036515">
    <property type="entry name" value="Transposase_17_sf"/>
</dbReference>
<dbReference type="SUPFAM" id="SSF143422">
    <property type="entry name" value="Transposase IS200-like"/>
    <property type="match status" value="1"/>
</dbReference>
<dbReference type="SMART" id="SM01321">
    <property type="entry name" value="Y1_Tnp"/>
    <property type="match status" value="1"/>
</dbReference>
<dbReference type="InterPro" id="IPR002686">
    <property type="entry name" value="Transposase_17"/>
</dbReference>
<dbReference type="Proteomes" id="UP001377692">
    <property type="component" value="Unassembled WGS sequence"/>
</dbReference>
<dbReference type="PANTHER" id="PTHR36966">
    <property type="entry name" value="REP-ASSOCIATED TYROSINE TRANSPOSASE"/>
    <property type="match status" value="1"/>
</dbReference>
<dbReference type="RefSeq" id="WP_186678719.1">
    <property type="nucleotide sequence ID" value="NZ_JABWRY020000001.1"/>
</dbReference>
<feature type="domain" description="Transposase IS200-like" evidence="1">
    <location>
        <begin position="16"/>
        <end position="130"/>
    </location>
</feature>
<dbReference type="PANTHER" id="PTHR36966:SF1">
    <property type="entry name" value="REP-ASSOCIATED TYROSINE TRANSPOSASE"/>
    <property type="match status" value="1"/>
</dbReference>
<evidence type="ECO:0000259" key="1">
    <source>
        <dbReference type="SMART" id="SM01321"/>
    </source>
</evidence>